<feature type="transmembrane region" description="Helical" evidence="2">
    <location>
        <begin position="50"/>
        <end position="73"/>
    </location>
</feature>
<comment type="caution">
    <text evidence="3">The sequence shown here is derived from an EMBL/GenBank/DDBJ whole genome shotgun (WGS) entry which is preliminary data.</text>
</comment>
<feature type="transmembrane region" description="Helical" evidence="2">
    <location>
        <begin position="140"/>
        <end position="162"/>
    </location>
</feature>
<feature type="transmembrane region" description="Helical" evidence="2">
    <location>
        <begin position="168"/>
        <end position="188"/>
    </location>
</feature>
<evidence type="ECO:0000313" key="4">
    <source>
        <dbReference type="Proteomes" id="UP000076630"/>
    </source>
</evidence>
<feature type="transmembrane region" description="Helical" evidence="2">
    <location>
        <begin position="6"/>
        <end position="29"/>
    </location>
</feature>
<dbReference type="EMBL" id="LQNU01000083">
    <property type="protein sequence ID" value="KZE75495.1"/>
    <property type="molecule type" value="Genomic_DNA"/>
</dbReference>
<dbReference type="RefSeq" id="WP_038985911.1">
    <property type="nucleotide sequence ID" value="NZ_JWJO01000018.1"/>
</dbReference>
<proteinExistence type="predicted"/>
<feature type="region of interest" description="Disordered" evidence="1">
    <location>
        <begin position="247"/>
        <end position="289"/>
    </location>
</feature>
<name>A0A161S7R3_9FLAO</name>
<accession>A0A161S7R3</accession>
<evidence type="ECO:0000256" key="2">
    <source>
        <dbReference type="SAM" id="Phobius"/>
    </source>
</evidence>
<keyword evidence="2" id="KW-0472">Membrane</keyword>
<evidence type="ECO:0000256" key="1">
    <source>
        <dbReference type="SAM" id="MobiDB-lite"/>
    </source>
</evidence>
<evidence type="ECO:0000313" key="3">
    <source>
        <dbReference type="EMBL" id="KZE75495.1"/>
    </source>
</evidence>
<feature type="compositionally biased region" description="Basic and acidic residues" evidence="1">
    <location>
        <begin position="263"/>
        <end position="279"/>
    </location>
</feature>
<sequence length="289" mass="33489">MNIINILVEGGIDSIGVDILLLVLWFWLANKISYRFLQRSLFKKENRRTVWLPVVVGMIVLHVIYNITLFSFLVFKKHVISLFYGDDYLLLSLIYVLFYAAVLVVEFIFISALCSYALGREKVLFYDLITGPFAKAGNWLFTKVGIPGVLLFFLFGCIYGFFKAKTLSEALNILIVLGISTLGCYIYFKTGFLDQNKDADPVHKHKWTRRYARVGLRDIDLKHAALQEKKEYEQFLQEMSYDRHQKPLNSEEQLNEVTQTTQNKERSEVNVIDRARAESSTHGFNNRVE</sequence>
<reference evidence="3 4" key="1">
    <citation type="submission" date="2016-01" db="EMBL/GenBank/DDBJ databases">
        <title>Whole genome sequencing of Myroides marinus L41.</title>
        <authorList>
            <person name="Hong K.W."/>
        </authorList>
    </citation>
    <scope>NUCLEOTIDE SEQUENCE [LARGE SCALE GENOMIC DNA]</scope>
    <source>
        <strain evidence="3 4">L41</strain>
    </source>
</reference>
<keyword evidence="4" id="KW-1185">Reference proteome</keyword>
<protein>
    <submittedName>
        <fullName evidence="3">Uncharacterized protein</fullName>
    </submittedName>
</protein>
<gene>
    <name evidence="3" type="ORF">AV926_01805</name>
</gene>
<keyword evidence="2" id="KW-1133">Transmembrane helix</keyword>
<dbReference type="AlphaFoldDB" id="A0A161S7R3"/>
<organism evidence="3 4">
    <name type="scientific">Myroides marinus</name>
    <dbReference type="NCBI Taxonomy" id="703342"/>
    <lineage>
        <taxon>Bacteria</taxon>
        <taxon>Pseudomonadati</taxon>
        <taxon>Bacteroidota</taxon>
        <taxon>Flavobacteriia</taxon>
        <taxon>Flavobacteriales</taxon>
        <taxon>Flavobacteriaceae</taxon>
        <taxon>Myroides</taxon>
    </lineage>
</organism>
<feature type="compositionally biased region" description="Polar residues" evidence="1">
    <location>
        <begin position="280"/>
        <end position="289"/>
    </location>
</feature>
<feature type="compositionally biased region" description="Polar residues" evidence="1">
    <location>
        <begin position="247"/>
        <end position="262"/>
    </location>
</feature>
<feature type="transmembrane region" description="Helical" evidence="2">
    <location>
        <begin position="93"/>
        <end position="119"/>
    </location>
</feature>
<keyword evidence="2" id="KW-0812">Transmembrane</keyword>
<dbReference type="Proteomes" id="UP000076630">
    <property type="component" value="Unassembled WGS sequence"/>
</dbReference>